<evidence type="ECO:0000313" key="2">
    <source>
        <dbReference type="Proteomes" id="UP000516013"/>
    </source>
</evidence>
<keyword evidence="2" id="KW-1185">Reference proteome</keyword>
<organism evidence="1 2">
    <name type="scientific">Cylindrospermopsis curvispora GIHE-G1</name>
    <dbReference type="NCBI Taxonomy" id="2666332"/>
    <lineage>
        <taxon>Bacteria</taxon>
        <taxon>Bacillati</taxon>
        <taxon>Cyanobacteriota</taxon>
        <taxon>Cyanophyceae</taxon>
        <taxon>Nostocales</taxon>
        <taxon>Aphanizomenonaceae</taxon>
        <taxon>Cylindrospermopsis</taxon>
    </lineage>
</organism>
<gene>
    <name evidence="1" type="ORF">IAR63_13450</name>
</gene>
<protein>
    <recommendedName>
        <fullName evidence="3">Glutathione S-transferase</fullName>
    </recommendedName>
</protein>
<accession>A0A7H0EYK2</accession>
<name>A0A7H0EYK2_9CYAN</name>
<dbReference type="Proteomes" id="UP000516013">
    <property type="component" value="Chromosome"/>
</dbReference>
<dbReference type="EMBL" id="CP060822">
    <property type="protein sequence ID" value="QNP28868.1"/>
    <property type="molecule type" value="Genomic_DNA"/>
</dbReference>
<dbReference type="RefSeq" id="WP_187705613.1">
    <property type="nucleotide sequence ID" value="NZ_CP060822.1"/>
</dbReference>
<sequence length="107" mass="12151">MKGLPVKFQFVVLGVIIALIVGMINHGVTIAVPPLTEDIPEEILRTEIITIGRSPIDGRVLTASEYAELEEQLRTIPPRKLSPRVRHTVFLLRMRRILLQIFPFLDI</sequence>
<dbReference type="KEGG" id="ccur:IAR63_13450"/>
<evidence type="ECO:0008006" key="3">
    <source>
        <dbReference type="Google" id="ProtNLM"/>
    </source>
</evidence>
<reference evidence="1 2" key="1">
    <citation type="submission" date="2020-08" db="EMBL/GenBank/DDBJ databases">
        <title>Complete genome sequence of Raphidiopsis curvispora isolated from drinking water reservoir in South Korea.</title>
        <authorList>
            <person name="Jeong J."/>
        </authorList>
    </citation>
    <scope>NUCLEOTIDE SEQUENCE [LARGE SCALE GENOMIC DNA]</scope>
    <source>
        <strain evidence="1 2">GIHE-G1</strain>
    </source>
</reference>
<proteinExistence type="predicted"/>
<dbReference type="AlphaFoldDB" id="A0A7H0EYK2"/>
<evidence type="ECO:0000313" key="1">
    <source>
        <dbReference type="EMBL" id="QNP28868.1"/>
    </source>
</evidence>